<evidence type="ECO:0000256" key="3">
    <source>
        <dbReference type="ARBA" id="ARBA00022729"/>
    </source>
</evidence>
<evidence type="ECO:0000256" key="1">
    <source>
        <dbReference type="ARBA" id="ARBA00005529"/>
    </source>
</evidence>
<dbReference type="InterPro" id="IPR039005">
    <property type="entry name" value="CSPG_rpt"/>
</dbReference>
<keyword evidence="5" id="KW-0106">Calcium</keyword>
<feature type="repeat" description="CSPG" evidence="8">
    <location>
        <begin position="646"/>
        <end position="738"/>
    </location>
</feature>
<sequence length="2063" mass="231931">IFDCDFPAKTVQYIHNGSPLLHQDVVRLWIHKFTDTATLTESVLLTIFIRNTSHEVILTQGLRPLVVPEYKGLSNAIDSSALRFRHSSNQNVSCVVGFSNFFSSWPLAGQIVMGERKQVVDSVKKECREFLFMNLHYEHLRSPTPDVDYLPLTVELYDPVVKDEVVSERFYLPIHIKGAFQNSPPHASYINLYMMDVDQFVLSTIIPGVISAEDYETPKRQLVYNISKPFGEGKGYLAHLDNHAKPIYSFLQDDLDNHRIAYRPPSVSYPDQRVYEAEFMVFDSHFVQSLPITLHVAVRPSDTTAPRISINTGLTLLEGQSREIRAEHFQVVDKDNLSRVRMYVKGGLQHGTLTVRGSHSVIFSMKDVEAGHVVYKHDDSDSVRDWIELRISDGSNTVLSSFPINIIPRDDTPPYLVNNLGLQVNEGGMRKISEDMLLAHDTDSLDNNIIYTIVASPSAGDIIRKIRPSDTGTKVFGFRQREVIKGQIYYRHHGDEVFKDSLTFTLQDLQDPPNESETMEFEIIISPMNENPPQMDPSAKRIMHVDETNIGYIKAAELRYTDVESTNKDLIYTITTPPYFVYNRGERDAGKLVSTHNLTTVTKHTDTPAGRHIIAYIPPLSDIGPESRLVRMAYTVEDGSGNKLYGQTFDIEVNISLNDHVPEFVTNKLLLSATDIDTPVNQLKFILDAVPMYGTLQNDGHTLKKSSSFTIEDLQKKNIRYLSDGSDVTLDTFTLAVTDGMNQATKVISIQIVPVDDHTPTLSKNINPQLIVSEGEEAAITTRTVAAADDVKDDEKVVFLIVRQPRYGVLQLKGQPSTKFTQKDIKDGHVSFLHTSGEIGMSTLKDFATFIISDQQYLASADLPAYDLNITITPVNNQKPVIILGNPVFVAEGESFRFTENVLKVTDADSKTKEVQFMITKQPQWGYIENTKPSPGSEKQNAGIRINSFSFGDILDGSINYVQANHKGVEPVKDEFELLATDGKLNSDVRAIKITIVPANDEAPDLMLNDFIVTEGGSMVVGSSLLDAIDMDVPKDQLKIVVSQPPVHGKIIMLINTRRGHVESDFEAITVDEIHGGAQLVYKHDGSEVFNDKFAVTVSDGKHEIKKVCNISINLHNDERPEVLKNTGLELDYGDSALISSVALQAQDKDNEDHEIVYIVVEVPEKGYLQYCPDPLAAAVDNECQDFELGMNFTQGDIDTNKIRYIHTSSMGDTETDRFVFVLTDGTHKRHEETFDIKIRNSKKVNVAVLNKGMVVREGERVAISTSNLSASDESTRAEEIVFAVIRPPTLGQIENIKRRFTPISSFTQMDIASQRVVYHHLAKNDITEDSFTFTVTNGLSQAKNGEFQITIQPMDKVLPTLVSNTLLEVLQGSEESLTPVHLKATDPDTAAQNITFNIAKPPTYGRLYNRGVQIGTSFTQNDIDVGYISYESDGTRAGLDNLLFTISDGRHEGFLINGSLQTQPTMMSIFVQPLIEDAPRLVINKSPDSLQHLGRNRYGYKLSNKMLRAVDSDSDRQVIMDVICYEPRFIFLIYQHGHLENTQAKRYITRRFSQKDIDEGSMLYVVDSRAAHFSDSFSFKIEDTRGNALNDQNFQVSWSRVQFDREETVACENIGTLAVTVSRSGNLDHSSFAKVHVKEMSAKKGVDFMPSTSKQVQFDPGQSRATWELSILDDGLLEPNKKLRLTLTDPVNTILGENKKLRVVVVNAENGECPQYIGMVSKQMSLEDTAHGASLTSQDQLVQQHKLSSIPLSPRFDNNFLNTEAEKKTARESSSPVLDKTSVTPFGTKKNRSKNKKGKKKKKGKKRGGKNGRKNEIPRADFASNLPATSPSYADVGRPQTPVTYQVPKKCTSVTKGLLHFDDFNYQLVKCDGKKWQAWSPSSGNDATSSTTCEQGFYEYEKRCYKPMNERLNWDEAEDKCVKMFHGHLTSVRSQRHLRWLAEKVFNKAFWIGLSDNGDSGQWQYTNGDSMTYVNWKNGRPHHQGRSQKKKCVVVKKESQWRDKLCNKFLARYVCEAQPSDEAASRTASRQHDLLRRHARQPSSRQQSQLDEDRLPYFQKSS</sequence>
<dbReference type="Pfam" id="PF03160">
    <property type="entry name" value="Calx-beta"/>
    <property type="match status" value="1"/>
</dbReference>
<feature type="compositionally biased region" description="Polar residues" evidence="9">
    <location>
        <begin position="1773"/>
        <end position="1786"/>
    </location>
</feature>
<dbReference type="Gene3D" id="2.60.40.2030">
    <property type="match status" value="1"/>
</dbReference>
<evidence type="ECO:0000256" key="5">
    <source>
        <dbReference type="ARBA" id="ARBA00022837"/>
    </source>
</evidence>
<feature type="domain" description="C-type lectin" evidence="10">
    <location>
        <begin position="1901"/>
        <end position="2009"/>
    </location>
</feature>
<comment type="caution">
    <text evidence="11">The sequence shown here is derived from an EMBL/GenBank/DDBJ whole genome shotgun (WGS) entry which is preliminary data.</text>
</comment>
<feature type="non-terminal residue" evidence="11">
    <location>
        <position position="1"/>
    </location>
</feature>
<feature type="repeat" description="CSPG" evidence="8">
    <location>
        <begin position="879"/>
        <end position="981"/>
    </location>
</feature>
<keyword evidence="6" id="KW-0130">Cell adhesion</keyword>
<name>A0A8S3Z5J0_9EUPU</name>
<proteinExistence type="inferred from homology"/>
<evidence type="ECO:0000259" key="10">
    <source>
        <dbReference type="PROSITE" id="PS50041"/>
    </source>
</evidence>
<dbReference type="PROSITE" id="PS51854">
    <property type="entry name" value="CSPG"/>
    <property type="match status" value="10"/>
</dbReference>
<feature type="repeat" description="CSPG" evidence="8">
    <location>
        <begin position="1002"/>
        <end position="1099"/>
    </location>
</feature>
<organism evidence="11 12">
    <name type="scientific">Candidula unifasciata</name>
    <dbReference type="NCBI Taxonomy" id="100452"/>
    <lineage>
        <taxon>Eukaryota</taxon>
        <taxon>Metazoa</taxon>
        <taxon>Spiralia</taxon>
        <taxon>Lophotrochozoa</taxon>
        <taxon>Mollusca</taxon>
        <taxon>Gastropoda</taxon>
        <taxon>Heterobranchia</taxon>
        <taxon>Euthyneura</taxon>
        <taxon>Panpulmonata</taxon>
        <taxon>Eupulmonata</taxon>
        <taxon>Stylommatophora</taxon>
        <taxon>Helicina</taxon>
        <taxon>Helicoidea</taxon>
        <taxon>Geomitridae</taxon>
        <taxon>Candidula</taxon>
    </lineage>
</organism>
<dbReference type="SUPFAM" id="SSF56436">
    <property type="entry name" value="C-type lectin-like"/>
    <property type="match status" value="1"/>
</dbReference>
<feature type="repeat" description="CSPG" evidence="8">
    <location>
        <begin position="1359"/>
        <end position="1448"/>
    </location>
</feature>
<dbReference type="InterPro" id="IPR051561">
    <property type="entry name" value="FRAS1_ECM"/>
</dbReference>
<feature type="compositionally biased region" description="Basic residues" evidence="9">
    <location>
        <begin position="1790"/>
        <end position="1813"/>
    </location>
</feature>
<keyword evidence="12" id="KW-1185">Reference proteome</keyword>
<dbReference type="InterPro" id="IPR003644">
    <property type="entry name" value="Calx_beta"/>
</dbReference>
<keyword evidence="2" id="KW-0479">Metal-binding</keyword>
<dbReference type="EMBL" id="CAJHNH020001557">
    <property type="protein sequence ID" value="CAG5123558.1"/>
    <property type="molecule type" value="Genomic_DNA"/>
</dbReference>
<comment type="similarity">
    <text evidence="1">Belongs to the FRAS1 family.</text>
</comment>
<dbReference type="InterPro" id="IPR038081">
    <property type="entry name" value="CalX-like_sf"/>
</dbReference>
<dbReference type="PROSITE" id="PS50041">
    <property type="entry name" value="C_TYPE_LECTIN_2"/>
    <property type="match status" value="1"/>
</dbReference>
<dbReference type="GO" id="GO:0007154">
    <property type="term" value="P:cell communication"/>
    <property type="evidence" value="ECO:0007669"/>
    <property type="project" value="InterPro"/>
</dbReference>
<dbReference type="Pfam" id="PF19309">
    <property type="entry name" value="Frem_N"/>
    <property type="match status" value="1"/>
</dbReference>
<feature type="region of interest" description="Disordered" evidence="9">
    <location>
        <begin position="1767"/>
        <end position="1842"/>
    </location>
</feature>
<dbReference type="InterPro" id="IPR016187">
    <property type="entry name" value="CTDL_fold"/>
</dbReference>
<dbReference type="PANTHER" id="PTHR45739">
    <property type="entry name" value="MATRIX PROTEIN, PUTATIVE-RELATED"/>
    <property type="match status" value="1"/>
</dbReference>
<feature type="repeat" description="CSPG" evidence="8">
    <location>
        <begin position="761"/>
        <end position="853"/>
    </location>
</feature>
<dbReference type="Pfam" id="PF00059">
    <property type="entry name" value="Lectin_C"/>
    <property type="match status" value="1"/>
</dbReference>
<dbReference type="Proteomes" id="UP000678393">
    <property type="component" value="Unassembled WGS sequence"/>
</dbReference>
<accession>A0A8S3Z5J0</accession>
<reference evidence="11" key="1">
    <citation type="submission" date="2021-04" db="EMBL/GenBank/DDBJ databases">
        <authorList>
            <consortium name="Molecular Ecology Group"/>
        </authorList>
    </citation>
    <scope>NUCLEOTIDE SEQUENCE</scope>
</reference>
<feature type="repeat" description="CSPG" evidence="8">
    <location>
        <begin position="305"/>
        <end position="392"/>
    </location>
</feature>
<dbReference type="GO" id="GO:0009653">
    <property type="term" value="P:anatomical structure morphogenesis"/>
    <property type="evidence" value="ECO:0007669"/>
    <property type="project" value="TreeGrafter"/>
</dbReference>
<dbReference type="SMART" id="SM00034">
    <property type="entry name" value="CLECT"/>
    <property type="match status" value="1"/>
</dbReference>
<dbReference type="InterPro" id="IPR016186">
    <property type="entry name" value="C-type_lectin-like/link_sf"/>
</dbReference>
<evidence type="ECO:0000256" key="9">
    <source>
        <dbReference type="SAM" id="MobiDB-lite"/>
    </source>
</evidence>
<keyword evidence="7" id="KW-0325">Glycoprotein</keyword>
<dbReference type="CDD" id="cd00037">
    <property type="entry name" value="CLECT"/>
    <property type="match status" value="1"/>
</dbReference>
<feature type="repeat" description="CSPG" evidence="8">
    <location>
        <begin position="1245"/>
        <end position="1337"/>
    </location>
</feature>
<dbReference type="SUPFAM" id="SSF141072">
    <property type="entry name" value="CalX-like"/>
    <property type="match status" value="1"/>
</dbReference>
<evidence type="ECO:0000256" key="2">
    <source>
        <dbReference type="ARBA" id="ARBA00022723"/>
    </source>
</evidence>
<protein>
    <recommendedName>
        <fullName evidence="10">C-type lectin domain-containing protein</fullName>
    </recommendedName>
</protein>
<feature type="repeat" description="CSPG" evidence="8">
    <location>
        <begin position="184"/>
        <end position="282"/>
    </location>
</feature>
<dbReference type="OrthoDB" id="430044at2759"/>
<dbReference type="Gene3D" id="3.10.100.10">
    <property type="entry name" value="Mannose-Binding Protein A, subunit A"/>
    <property type="match status" value="1"/>
</dbReference>
<dbReference type="InterPro" id="IPR045658">
    <property type="entry name" value="FRAS1-rel_N"/>
</dbReference>
<dbReference type="GO" id="GO:0016020">
    <property type="term" value="C:membrane"/>
    <property type="evidence" value="ECO:0007669"/>
    <property type="project" value="InterPro"/>
</dbReference>
<evidence type="ECO:0000256" key="4">
    <source>
        <dbReference type="ARBA" id="ARBA00022737"/>
    </source>
</evidence>
<gene>
    <name evidence="11" type="ORF">CUNI_LOCUS9116</name>
</gene>
<dbReference type="GO" id="GO:0007155">
    <property type="term" value="P:cell adhesion"/>
    <property type="evidence" value="ECO:0007669"/>
    <property type="project" value="UniProtKB-KW"/>
</dbReference>
<evidence type="ECO:0000256" key="6">
    <source>
        <dbReference type="ARBA" id="ARBA00022889"/>
    </source>
</evidence>
<evidence type="ECO:0000256" key="8">
    <source>
        <dbReference type="PROSITE-ProRule" id="PRU01201"/>
    </source>
</evidence>
<dbReference type="PANTHER" id="PTHR45739:SF11">
    <property type="entry name" value="FRAS1-RELATED EXTRACELLULAR MATRIX PROTEIN 1-LIKE ISOFORM X1"/>
    <property type="match status" value="1"/>
</dbReference>
<keyword evidence="3" id="KW-0732">Signal</keyword>
<feature type="repeat" description="CSPG" evidence="8">
    <location>
        <begin position="413"/>
        <end position="507"/>
    </location>
</feature>
<keyword evidence="4" id="KW-0677">Repeat</keyword>
<dbReference type="Pfam" id="PF16184">
    <property type="entry name" value="Cadherin_3"/>
    <property type="match status" value="10"/>
</dbReference>
<evidence type="ECO:0000313" key="12">
    <source>
        <dbReference type="Proteomes" id="UP000678393"/>
    </source>
</evidence>
<evidence type="ECO:0000313" key="11">
    <source>
        <dbReference type="EMBL" id="CAG5123558.1"/>
    </source>
</evidence>
<evidence type="ECO:0000256" key="7">
    <source>
        <dbReference type="ARBA" id="ARBA00023180"/>
    </source>
</evidence>
<dbReference type="SMART" id="SM00237">
    <property type="entry name" value="Calx_beta"/>
    <property type="match status" value="1"/>
</dbReference>
<feature type="repeat" description="CSPG" evidence="8">
    <location>
        <begin position="1120"/>
        <end position="1224"/>
    </location>
</feature>
<dbReference type="InterPro" id="IPR001304">
    <property type="entry name" value="C-type_lectin-like"/>
</dbReference>
<dbReference type="GO" id="GO:0046872">
    <property type="term" value="F:metal ion binding"/>
    <property type="evidence" value="ECO:0007669"/>
    <property type="project" value="UniProtKB-KW"/>
</dbReference>
<feature type="region of interest" description="Disordered" evidence="9">
    <location>
        <begin position="2022"/>
        <end position="2063"/>
    </location>
</feature>